<name>A0A1N7MVS0_9GAMM</name>
<keyword evidence="1" id="KW-0472">Membrane</keyword>
<evidence type="ECO:0000256" key="1">
    <source>
        <dbReference type="SAM" id="Phobius"/>
    </source>
</evidence>
<sequence>MGEEIERVRKDLMVRSMFDGRDLDDIPMDEVEGFYSSPDFLDRYEDANQAANKTLKWYVIANFSIQILIFILIVWICGRSVIYTVQKYEGNQE</sequence>
<feature type="transmembrane region" description="Helical" evidence="1">
    <location>
        <begin position="57"/>
        <end position="77"/>
    </location>
</feature>
<keyword evidence="1" id="KW-0812">Transmembrane</keyword>
<dbReference type="AlphaFoldDB" id="A0A1N7MVS0"/>
<reference evidence="3" key="1">
    <citation type="submission" date="2017-01" db="EMBL/GenBank/DDBJ databases">
        <authorList>
            <person name="Varghese N."/>
            <person name="Submissions S."/>
        </authorList>
    </citation>
    <scope>NUCLEOTIDE SEQUENCE [LARGE SCALE GENOMIC DNA]</scope>
    <source>
        <strain evidence="3">DSM 24913</strain>
    </source>
</reference>
<evidence type="ECO:0000313" key="2">
    <source>
        <dbReference type="EMBL" id="SIS90217.1"/>
    </source>
</evidence>
<accession>A0A1N7MVS0</accession>
<dbReference type="Proteomes" id="UP000185639">
    <property type="component" value="Unassembled WGS sequence"/>
</dbReference>
<evidence type="ECO:0000313" key="3">
    <source>
        <dbReference type="Proteomes" id="UP000185639"/>
    </source>
</evidence>
<protein>
    <submittedName>
        <fullName evidence="2">Uncharacterized protein</fullName>
    </submittedName>
</protein>
<gene>
    <name evidence="2" type="ORF">SAMN05421686_10613</name>
</gene>
<keyword evidence="3" id="KW-1185">Reference proteome</keyword>
<keyword evidence="1" id="KW-1133">Transmembrane helix</keyword>
<proteinExistence type="predicted"/>
<dbReference type="EMBL" id="FTOH01000006">
    <property type="protein sequence ID" value="SIS90217.1"/>
    <property type="molecule type" value="Genomic_DNA"/>
</dbReference>
<organism evidence="2 3">
    <name type="scientific">Thalassolituus maritimus</name>
    <dbReference type="NCBI Taxonomy" id="484498"/>
    <lineage>
        <taxon>Bacteria</taxon>
        <taxon>Pseudomonadati</taxon>
        <taxon>Pseudomonadota</taxon>
        <taxon>Gammaproteobacteria</taxon>
        <taxon>Oceanospirillales</taxon>
        <taxon>Oceanospirillaceae</taxon>
        <taxon>Thalassolituus</taxon>
    </lineage>
</organism>